<reference evidence="2" key="1">
    <citation type="journal article" date="2021" name="bioRxiv">
        <title>Whole Genome Assembly and Annotation of Northern Wild Rice, Zizania palustris L., Supports a Whole Genome Duplication in the Zizania Genus.</title>
        <authorList>
            <person name="Haas M."/>
            <person name="Kono T."/>
            <person name="Macchietto M."/>
            <person name="Millas R."/>
            <person name="McGilp L."/>
            <person name="Shao M."/>
            <person name="Duquette J."/>
            <person name="Hirsch C.N."/>
            <person name="Kimball J."/>
        </authorList>
    </citation>
    <scope>NUCLEOTIDE SEQUENCE</scope>
    <source>
        <tissue evidence="2">Fresh leaf tissue</tissue>
    </source>
</reference>
<protein>
    <submittedName>
        <fullName evidence="2">Uncharacterized protein</fullName>
    </submittedName>
</protein>
<evidence type="ECO:0000313" key="2">
    <source>
        <dbReference type="EMBL" id="KAG8059761.1"/>
    </source>
</evidence>
<sequence length="147" mass="15889">MQTATWARRLAEPSVTPGGGAAAAGRIGSLASGRDEKTLSSPSSLSSPPTALSSHAAVCSQSLRPSRPATNPLSSQNSQHRRGPAPGFGFVRRRLRILREVAFGNFRHYHDAIPKLLHFQNMSQRESDRSCNFIPSSFLSFDASIMP</sequence>
<reference evidence="2" key="2">
    <citation type="submission" date="2021-02" db="EMBL/GenBank/DDBJ databases">
        <authorList>
            <person name="Kimball J.A."/>
            <person name="Haas M.W."/>
            <person name="Macchietto M."/>
            <person name="Kono T."/>
            <person name="Duquette J."/>
            <person name="Shao M."/>
        </authorList>
    </citation>
    <scope>NUCLEOTIDE SEQUENCE</scope>
    <source>
        <tissue evidence="2">Fresh leaf tissue</tissue>
    </source>
</reference>
<comment type="caution">
    <text evidence="2">The sequence shown here is derived from an EMBL/GenBank/DDBJ whole genome shotgun (WGS) entry which is preliminary data.</text>
</comment>
<dbReference type="Proteomes" id="UP000729402">
    <property type="component" value="Unassembled WGS sequence"/>
</dbReference>
<organism evidence="2 3">
    <name type="scientific">Zizania palustris</name>
    <name type="common">Northern wild rice</name>
    <dbReference type="NCBI Taxonomy" id="103762"/>
    <lineage>
        <taxon>Eukaryota</taxon>
        <taxon>Viridiplantae</taxon>
        <taxon>Streptophyta</taxon>
        <taxon>Embryophyta</taxon>
        <taxon>Tracheophyta</taxon>
        <taxon>Spermatophyta</taxon>
        <taxon>Magnoliopsida</taxon>
        <taxon>Liliopsida</taxon>
        <taxon>Poales</taxon>
        <taxon>Poaceae</taxon>
        <taxon>BOP clade</taxon>
        <taxon>Oryzoideae</taxon>
        <taxon>Oryzeae</taxon>
        <taxon>Zizaniinae</taxon>
        <taxon>Zizania</taxon>
    </lineage>
</organism>
<feature type="region of interest" description="Disordered" evidence="1">
    <location>
        <begin position="1"/>
        <end position="87"/>
    </location>
</feature>
<feature type="compositionally biased region" description="Polar residues" evidence="1">
    <location>
        <begin position="59"/>
        <end position="78"/>
    </location>
</feature>
<dbReference type="EMBL" id="JAAALK010000287">
    <property type="protein sequence ID" value="KAG8059761.1"/>
    <property type="molecule type" value="Genomic_DNA"/>
</dbReference>
<keyword evidence="3" id="KW-1185">Reference proteome</keyword>
<accession>A0A8J5VGU9</accession>
<dbReference type="AlphaFoldDB" id="A0A8J5VGU9"/>
<gene>
    <name evidence="2" type="ORF">GUJ93_ZPchr0002g25977</name>
</gene>
<feature type="compositionally biased region" description="Low complexity" evidence="1">
    <location>
        <begin position="39"/>
        <end position="57"/>
    </location>
</feature>
<evidence type="ECO:0000313" key="3">
    <source>
        <dbReference type="Proteomes" id="UP000729402"/>
    </source>
</evidence>
<evidence type="ECO:0000256" key="1">
    <source>
        <dbReference type="SAM" id="MobiDB-lite"/>
    </source>
</evidence>
<proteinExistence type="predicted"/>
<name>A0A8J5VGU9_ZIZPA</name>